<dbReference type="GO" id="GO:0004789">
    <property type="term" value="F:thiamine-phosphate diphosphorylase activity"/>
    <property type="evidence" value="ECO:0007669"/>
    <property type="project" value="TreeGrafter"/>
</dbReference>
<protein>
    <submittedName>
        <fullName evidence="4">Thiamine-phosphate synthase</fullName>
    </submittedName>
</protein>
<sequence>METVRAVLDGGARWIWFRDKDLEPAARRNLALELLPLVHGAGGWLTIGGDAVLAAEIGADGVHLGAEHLDLMPKPADEYGDRAPNPEPSLRGEAEAIQGQCSEASVLALDCFSALAMTAGALGTRARQAEPPLIGLSAHSLGDVRRAAQADATYTTLSPVFSTASKPGYGPALGLDALHAAAAIGLPLIALGGIAPEHAAACRKAGAAGIAVMGGIMRAADPAVATRRYLKALGAST</sequence>
<evidence type="ECO:0000256" key="1">
    <source>
        <dbReference type="ARBA" id="ARBA00004948"/>
    </source>
</evidence>
<dbReference type="Gene3D" id="3.20.20.70">
    <property type="entry name" value="Aldolase class I"/>
    <property type="match status" value="1"/>
</dbReference>
<name>A0A512ILJ0_9HYPH</name>
<dbReference type="CDD" id="cd00564">
    <property type="entry name" value="TMP_TenI"/>
    <property type="match status" value="1"/>
</dbReference>
<proteinExistence type="predicted"/>
<dbReference type="GO" id="GO:0005737">
    <property type="term" value="C:cytoplasm"/>
    <property type="evidence" value="ECO:0007669"/>
    <property type="project" value="TreeGrafter"/>
</dbReference>
<feature type="domain" description="Thiamine phosphate synthase/TenI" evidence="3">
    <location>
        <begin position="126"/>
        <end position="216"/>
    </location>
</feature>
<accession>A0A512ILJ0</accession>
<dbReference type="PANTHER" id="PTHR20857">
    <property type="entry name" value="THIAMINE-PHOSPHATE PYROPHOSPHORYLASE"/>
    <property type="match status" value="1"/>
</dbReference>
<evidence type="ECO:0000256" key="2">
    <source>
        <dbReference type="ARBA" id="ARBA00022977"/>
    </source>
</evidence>
<feature type="domain" description="Thiamine phosphate synthase/TenI" evidence="3">
    <location>
        <begin position="2"/>
        <end position="70"/>
    </location>
</feature>
<evidence type="ECO:0000313" key="4">
    <source>
        <dbReference type="EMBL" id="GEO98569.1"/>
    </source>
</evidence>
<dbReference type="PANTHER" id="PTHR20857:SF15">
    <property type="entry name" value="THIAMINE-PHOSPHATE SYNTHASE"/>
    <property type="match status" value="1"/>
</dbReference>
<reference evidence="4 5" key="1">
    <citation type="submission" date="2019-07" db="EMBL/GenBank/DDBJ databases">
        <title>Whole genome shotgun sequence of Methylobacterium haplocladii NBRC 107714.</title>
        <authorList>
            <person name="Hosoyama A."/>
            <person name="Uohara A."/>
            <person name="Ohji S."/>
            <person name="Ichikawa N."/>
        </authorList>
    </citation>
    <scope>NUCLEOTIDE SEQUENCE [LARGE SCALE GENOMIC DNA]</scope>
    <source>
        <strain evidence="4 5">NBRC 107714</strain>
    </source>
</reference>
<evidence type="ECO:0000259" key="3">
    <source>
        <dbReference type="Pfam" id="PF02581"/>
    </source>
</evidence>
<comment type="pathway">
    <text evidence="1">Cofactor biosynthesis; thiamine diphosphate biosynthesis.</text>
</comment>
<dbReference type="SUPFAM" id="SSF51391">
    <property type="entry name" value="Thiamin phosphate synthase"/>
    <property type="match status" value="1"/>
</dbReference>
<dbReference type="InterPro" id="IPR036206">
    <property type="entry name" value="ThiamineP_synth_sf"/>
</dbReference>
<dbReference type="EMBL" id="BJZT01000008">
    <property type="protein sequence ID" value="GEO98569.1"/>
    <property type="molecule type" value="Genomic_DNA"/>
</dbReference>
<keyword evidence="5" id="KW-1185">Reference proteome</keyword>
<evidence type="ECO:0000313" key="5">
    <source>
        <dbReference type="Proteomes" id="UP000321258"/>
    </source>
</evidence>
<organism evidence="4 5">
    <name type="scientific">Methylobacterium haplocladii</name>
    <dbReference type="NCBI Taxonomy" id="1176176"/>
    <lineage>
        <taxon>Bacteria</taxon>
        <taxon>Pseudomonadati</taxon>
        <taxon>Pseudomonadota</taxon>
        <taxon>Alphaproteobacteria</taxon>
        <taxon>Hyphomicrobiales</taxon>
        <taxon>Methylobacteriaceae</taxon>
        <taxon>Methylobacterium</taxon>
    </lineage>
</organism>
<gene>
    <name evidence="4" type="primary">thiE_1</name>
    <name evidence="4" type="ORF">MHA02_09570</name>
</gene>
<comment type="caution">
    <text evidence="4">The sequence shown here is derived from an EMBL/GenBank/DDBJ whole genome shotgun (WGS) entry which is preliminary data.</text>
</comment>
<dbReference type="InterPro" id="IPR022998">
    <property type="entry name" value="ThiamineP_synth_TenI"/>
</dbReference>
<dbReference type="AlphaFoldDB" id="A0A512ILJ0"/>
<dbReference type="Pfam" id="PF02581">
    <property type="entry name" value="TMP-TENI"/>
    <property type="match status" value="2"/>
</dbReference>
<keyword evidence="2" id="KW-0784">Thiamine biosynthesis</keyword>
<dbReference type="GO" id="GO:0009228">
    <property type="term" value="P:thiamine biosynthetic process"/>
    <property type="evidence" value="ECO:0007669"/>
    <property type="project" value="UniProtKB-KW"/>
</dbReference>
<dbReference type="Proteomes" id="UP000321258">
    <property type="component" value="Unassembled WGS sequence"/>
</dbReference>
<dbReference type="InterPro" id="IPR013785">
    <property type="entry name" value="Aldolase_TIM"/>
</dbReference>